<sequence length="81" mass="9160">MYLANCMVVEMGKISPSIPADSVTLLMMPFIGVIKGVGKKRNKTLLECIVDAVFESLLQHNKRKQWLKPNIELPVRVYICV</sequence>
<dbReference type="EMBL" id="BDIP01008565">
    <property type="protein sequence ID" value="GIQ91911.1"/>
    <property type="molecule type" value="Genomic_DNA"/>
</dbReference>
<dbReference type="AlphaFoldDB" id="A0A9K3DBX5"/>
<reference evidence="1 2" key="1">
    <citation type="journal article" date="2018" name="PLoS ONE">
        <title>The draft genome of Kipferlia bialata reveals reductive genome evolution in fornicate parasites.</title>
        <authorList>
            <person name="Tanifuji G."/>
            <person name="Takabayashi S."/>
            <person name="Kume K."/>
            <person name="Takagi M."/>
            <person name="Nakayama T."/>
            <person name="Kamikawa R."/>
            <person name="Inagaki Y."/>
            <person name="Hashimoto T."/>
        </authorList>
    </citation>
    <scope>NUCLEOTIDE SEQUENCE [LARGE SCALE GENOMIC DNA]</scope>
    <source>
        <strain evidence="1">NY0173</strain>
    </source>
</reference>
<keyword evidence="2" id="KW-1185">Reference proteome</keyword>
<proteinExistence type="predicted"/>
<dbReference type="Proteomes" id="UP000265618">
    <property type="component" value="Unassembled WGS sequence"/>
</dbReference>
<name>A0A9K3DBX5_9EUKA</name>
<comment type="caution">
    <text evidence="1">The sequence shown here is derived from an EMBL/GenBank/DDBJ whole genome shotgun (WGS) entry which is preliminary data.</text>
</comment>
<gene>
    <name evidence="1" type="ORF">KIPB_015376</name>
</gene>
<evidence type="ECO:0000313" key="1">
    <source>
        <dbReference type="EMBL" id="GIQ91911.1"/>
    </source>
</evidence>
<protein>
    <submittedName>
        <fullName evidence="1">Uncharacterized protein</fullName>
    </submittedName>
</protein>
<organism evidence="1 2">
    <name type="scientific">Kipferlia bialata</name>
    <dbReference type="NCBI Taxonomy" id="797122"/>
    <lineage>
        <taxon>Eukaryota</taxon>
        <taxon>Metamonada</taxon>
        <taxon>Carpediemonas-like organisms</taxon>
        <taxon>Kipferlia</taxon>
    </lineage>
</organism>
<evidence type="ECO:0000313" key="2">
    <source>
        <dbReference type="Proteomes" id="UP000265618"/>
    </source>
</evidence>
<accession>A0A9K3DBX5</accession>